<dbReference type="SUPFAM" id="SSF46894">
    <property type="entry name" value="C-terminal effector domain of the bipartite response regulators"/>
    <property type="match status" value="1"/>
</dbReference>
<feature type="compositionally biased region" description="Gly residues" evidence="6">
    <location>
        <begin position="225"/>
        <end position="241"/>
    </location>
</feature>
<evidence type="ECO:0000256" key="2">
    <source>
        <dbReference type="ARBA" id="ARBA00023015"/>
    </source>
</evidence>
<organism evidence="9 10">
    <name type="scientific">Micromonospora krabiensis</name>
    <dbReference type="NCBI Taxonomy" id="307121"/>
    <lineage>
        <taxon>Bacteria</taxon>
        <taxon>Bacillati</taxon>
        <taxon>Actinomycetota</taxon>
        <taxon>Actinomycetes</taxon>
        <taxon>Micromonosporales</taxon>
        <taxon>Micromonosporaceae</taxon>
        <taxon>Micromonospora</taxon>
    </lineage>
</organism>
<dbReference type="CDD" id="cd17535">
    <property type="entry name" value="REC_NarL-like"/>
    <property type="match status" value="1"/>
</dbReference>
<dbReference type="PANTHER" id="PTHR43214">
    <property type="entry name" value="TWO-COMPONENT RESPONSE REGULATOR"/>
    <property type="match status" value="1"/>
</dbReference>
<dbReference type="InterPro" id="IPR016032">
    <property type="entry name" value="Sig_transdc_resp-reg_C-effctor"/>
</dbReference>
<dbReference type="SMART" id="SM00448">
    <property type="entry name" value="REC"/>
    <property type="match status" value="1"/>
</dbReference>
<dbReference type="InterPro" id="IPR001789">
    <property type="entry name" value="Sig_transdc_resp-reg_receiver"/>
</dbReference>
<dbReference type="RefSeq" id="WP_091591698.1">
    <property type="nucleotide sequence ID" value="NZ_JBHRWG010000004.1"/>
</dbReference>
<dbReference type="Pfam" id="PF00072">
    <property type="entry name" value="Response_reg"/>
    <property type="match status" value="1"/>
</dbReference>
<accession>A0A1C3N538</accession>
<evidence type="ECO:0000256" key="3">
    <source>
        <dbReference type="ARBA" id="ARBA00023125"/>
    </source>
</evidence>
<keyword evidence="1 5" id="KW-0597">Phosphoprotein</keyword>
<evidence type="ECO:0000259" key="8">
    <source>
        <dbReference type="PROSITE" id="PS50110"/>
    </source>
</evidence>
<keyword evidence="2" id="KW-0805">Transcription regulation</keyword>
<dbReference type="Gene3D" id="3.40.50.2300">
    <property type="match status" value="1"/>
</dbReference>
<dbReference type="GO" id="GO:0003677">
    <property type="term" value="F:DNA binding"/>
    <property type="evidence" value="ECO:0007669"/>
    <property type="project" value="UniProtKB-KW"/>
</dbReference>
<dbReference type="InterPro" id="IPR058245">
    <property type="entry name" value="NreC/VraR/RcsB-like_REC"/>
</dbReference>
<dbReference type="SMART" id="SM00421">
    <property type="entry name" value="HTH_LUXR"/>
    <property type="match status" value="1"/>
</dbReference>
<keyword evidence="10" id="KW-1185">Reference proteome</keyword>
<reference evidence="10" key="1">
    <citation type="submission" date="2016-06" db="EMBL/GenBank/DDBJ databases">
        <authorList>
            <person name="Varghese N."/>
        </authorList>
    </citation>
    <scope>NUCLEOTIDE SEQUENCE [LARGE SCALE GENOMIC DNA]</scope>
    <source>
        <strain evidence="10">DSM 45344</strain>
    </source>
</reference>
<feature type="modified residue" description="4-aspartylphosphate" evidence="5">
    <location>
        <position position="54"/>
    </location>
</feature>
<evidence type="ECO:0000313" key="9">
    <source>
        <dbReference type="EMBL" id="SBV27688.1"/>
    </source>
</evidence>
<dbReference type="CDD" id="cd06170">
    <property type="entry name" value="LuxR_C_like"/>
    <property type="match status" value="1"/>
</dbReference>
<dbReference type="OrthoDB" id="9808843at2"/>
<feature type="domain" description="HTH luxR-type" evidence="7">
    <location>
        <begin position="149"/>
        <end position="214"/>
    </location>
</feature>
<dbReference type="STRING" id="307121.GA0070620_3214"/>
<evidence type="ECO:0000259" key="7">
    <source>
        <dbReference type="PROSITE" id="PS50043"/>
    </source>
</evidence>
<dbReference type="InterPro" id="IPR039420">
    <property type="entry name" value="WalR-like"/>
</dbReference>
<proteinExistence type="predicted"/>
<name>A0A1C3N538_9ACTN</name>
<dbReference type="PROSITE" id="PS50043">
    <property type="entry name" value="HTH_LUXR_2"/>
    <property type="match status" value="1"/>
</dbReference>
<dbReference type="PROSITE" id="PS50110">
    <property type="entry name" value="RESPONSE_REGULATORY"/>
    <property type="match status" value="1"/>
</dbReference>
<dbReference type="PATRIC" id="fig|307121.4.peg.3281"/>
<dbReference type="Proteomes" id="UP000199393">
    <property type="component" value="Chromosome I"/>
</dbReference>
<feature type="domain" description="Response regulatory" evidence="8">
    <location>
        <begin position="3"/>
        <end position="121"/>
    </location>
</feature>
<dbReference type="EMBL" id="LT598496">
    <property type="protein sequence ID" value="SBV27688.1"/>
    <property type="molecule type" value="Genomic_DNA"/>
</dbReference>
<dbReference type="SUPFAM" id="SSF52172">
    <property type="entry name" value="CheY-like"/>
    <property type="match status" value="1"/>
</dbReference>
<dbReference type="InterPro" id="IPR000792">
    <property type="entry name" value="Tscrpt_reg_LuxR_C"/>
</dbReference>
<dbReference type="InterPro" id="IPR011006">
    <property type="entry name" value="CheY-like_superfamily"/>
</dbReference>
<sequence length="241" mass="25557">MIRVLIADDQALLRGSFRLLVDLAPDCTTVAEAGTGAEAVALTERHRPDVVLMDVRMPTMDGIEATRRICADPATADSRVLILTTFDLDEYVYGALRAGASGFLLKDTPPADLLAGIRVVAAGDGLLAPTVTRRLIDEFVRRPEPARPLPRRLDGITEREREVLALIARGLSNTELAAHLHLSLATVKTHVGRLLTKLAVRDRAQLVIVAYETGLVGPATTGLNDRGGGPVVPGPGVGPGA</sequence>
<protein>
    <submittedName>
        <fullName evidence="9">Two component transcriptional regulator, LuxR family</fullName>
    </submittedName>
</protein>
<evidence type="ECO:0000256" key="4">
    <source>
        <dbReference type="ARBA" id="ARBA00023163"/>
    </source>
</evidence>
<keyword evidence="4" id="KW-0804">Transcription</keyword>
<evidence type="ECO:0000256" key="6">
    <source>
        <dbReference type="SAM" id="MobiDB-lite"/>
    </source>
</evidence>
<dbReference type="GO" id="GO:0000160">
    <property type="term" value="P:phosphorelay signal transduction system"/>
    <property type="evidence" value="ECO:0007669"/>
    <property type="project" value="InterPro"/>
</dbReference>
<feature type="region of interest" description="Disordered" evidence="6">
    <location>
        <begin position="219"/>
        <end position="241"/>
    </location>
</feature>
<evidence type="ECO:0000256" key="5">
    <source>
        <dbReference type="PROSITE-ProRule" id="PRU00169"/>
    </source>
</evidence>
<dbReference type="AlphaFoldDB" id="A0A1C3N538"/>
<dbReference type="PRINTS" id="PR00038">
    <property type="entry name" value="HTHLUXR"/>
</dbReference>
<dbReference type="GO" id="GO:0006355">
    <property type="term" value="P:regulation of DNA-templated transcription"/>
    <property type="evidence" value="ECO:0007669"/>
    <property type="project" value="InterPro"/>
</dbReference>
<dbReference type="Pfam" id="PF00196">
    <property type="entry name" value="GerE"/>
    <property type="match status" value="1"/>
</dbReference>
<evidence type="ECO:0000313" key="10">
    <source>
        <dbReference type="Proteomes" id="UP000199393"/>
    </source>
</evidence>
<keyword evidence="3" id="KW-0238">DNA-binding</keyword>
<gene>
    <name evidence="9" type="ORF">GA0070620_3214</name>
</gene>
<evidence type="ECO:0000256" key="1">
    <source>
        <dbReference type="ARBA" id="ARBA00022553"/>
    </source>
</evidence>
<dbReference type="PANTHER" id="PTHR43214:SF24">
    <property type="entry name" value="TRANSCRIPTIONAL REGULATORY PROTEIN NARL-RELATED"/>
    <property type="match status" value="1"/>
</dbReference>